<reference evidence="1" key="1">
    <citation type="journal article" date="2011" name="PLoS Biol.">
        <title>Gene gain and loss during evolution of obligate parasitism in the white rust pathogen of Arabidopsis thaliana.</title>
        <authorList>
            <person name="Kemen E."/>
            <person name="Gardiner A."/>
            <person name="Schultz-Larsen T."/>
            <person name="Kemen A.C."/>
            <person name="Balmuth A.L."/>
            <person name="Robert-Seilaniantz A."/>
            <person name="Bailey K."/>
            <person name="Holub E."/>
            <person name="Studholme D.J."/>
            <person name="Maclean D."/>
            <person name="Jones J.D."/>
        </authorList>
    </citation>
    <scope>NUCLEOTIDE SEQUENCE</scope>
</reference>
<proteinExistence type="predicted"/>
<evidence type="ECO:0000313" key="1">
    <source>
        <dbReference type="EMBL" id="CCA26209.1"/>
    </source>
</evidence>
<sequence>MVCISGTRHEFILAYCPCRNGSLERVADITMTLQANPNLTPVKPLGMRTPVEYLTGMKSLSVIDRVFLPEDMVNPVVLDMANIEEDMESLKLYSNRCIVK</sequence>
<dbReference type="InterPro" id="IPR012337">
    <property type="entry name" value="RNaseH-like_sf"/>
</dbReference>
<dbReference type="SUPFAM" id="SSF53098">
    <property type="entry name" value="Ribonuclease H-like"/>
    <property type="match status" value="1"/>
</dbReference>
<protein>
    <submittedName>
        <fullName evidence="1">AlNc14C358G10966 protein</fullName>
    </submittedName>
</protein>
<name>F0WXL5_9STRA</name>
<reference evidence="1" key="2">
    <citation type="submission" date="2011-02" db="EMBL/GenBank/DDBJ databases">
        <authorList>
            <person name="MacLean D."/>
        </authorList>
    </citation>
    <scope>NUCLEOTIDE SEQUENCE</scope>
</reference>
<gene>
    <name evidence="1" type="primary">AlNc14C358G10966</name>
    <name evidence="1" type="ORF">ALNC14_123530</name>
</gene>
<organism evidence="1">
    <name type="scientific">Albugo laibachii Nc14</name>
    <dbReference type="NCBI Taxonomy" id="890382"/>
    <lineage>
        <taxon>Eukaryota</taxon>
        <taxon>Sar</taxon>
        <taxon>Stramenopiles</taxon>
        <taxon>Oomycota</taxon>
        <taxon>Peronosporomycetes</taxon>
        <taxon>Albuginales</taxon>
        <taxon>Albuginaceae</taxon>
        <taxon>Albugo</taxon>
    </lineage>
</organism>
<dbReference type="EMBL" id="FR824403">
    <property type="protein sequence ID" value="CCA26209.1"/>
    <property type="molecule type" value="Genomic_DNA"/>
</dbReference>
<dbReference type="AlphaFoldDB" id="F0WXL5"/>
<accession>F0WXL5</accession>
<dbReference type="HOGENOM" id="CLU_2311412_0_0_1"/>